<dbReference type="Pfam" id="PF02561">
    <property type="entry name" value="FliS"/>
    <property type="match status" value="1"/>
</dbReference>
<gene>
    <name evidence="1" type="ORF">PK98_07250</name>
</gene>
<keyword evidence="2" id="KW-1185">Reference proteome</keyword>
<dbReference type="RefSeq" id="WP_039095385.1">
    <property type="nucleotide sequence ID" value="NZ_JTDN01000001.1"/>
</dbReference>
<evidence type="ECO:0008006" key="3">
    <source>
        <dbReference type="Google" id="ProtNLM"/>
    </source>
</evidence>
<dbReference type="EMBL" id="JTDN01000001">
    <property type="protein sequence ID" value="KHL26263.1"/>
    <property type="molecule type" value="Genomic_DNA"/>
</dbReference>
<dbReference type="Proteomes" id="UP000030988">
    <property type="component" value="Unassembled WGS sequence"/>
</dbReference>
<dbReference type="SUPFAM" id="SSF101116">
    <property type="entry name" value="Flagellar export chaperone FliS"/>
    <property type="match status" value="1"/>
</dbReference>
<sequence>MLALRDPDEAYRRSQFDARISGASAADLVRVCVDEVVDSLALAVLAHRQRNYTLRSRALTRAVTALTALEMGIDRQAPLASALLQFYGAARIRVLDSAVRFETPALEEVRSDFADLRAAFA</sequence>
<proteinExistence type="predicted"/>
<name>A0A0B2BXG3_9SPHN</name>
<dbReference type="Gene3D" id="1.20.120.340">
    <property type="entry name" value="Flagellar protein FliS"/>
    <property type="match status" value="1"/>
</dbReference>
<dbReference type="InterPro" id="IPR003713">
    <property type="entry name" value="FliS"/>
</dbReference>
<dbReference type="AlphaFoldDB" id="A0A0B2BXG3"/>
<comment type="caution">
    <text evidence="1">The sequence shown here is derived from an EMBL/GenBank/DDBJ whole genome shotgun (WGS) entry which is preliminary data.</text>
</comment>
<dbReference type="GO" id="GO:0044780">
    <property type="term" value="P:bacterial-type flagellum assembly"/>
    <property type="evidence" value="ECO:0007669"/>
    <property type="project" value="InterPro"/>
</dbReference>
<organism evidence="1 2">
    <name type="scientific">Croceibacterium mercuriale</name>
    <dbReference type="NCBI Taxonomy" id="1572751"/>
    <lineage>
        <taxon>Bacteria</taxon>
        <taxon>Pseudomonadati</taxon>
        <taxon>Pseudomonadota</taxon>
        <taxon>Alphaproteobacteria</taxon>
        <taxon>Sphingomonadales</taxon>
        <taxon>Erythrobacteraceae</taxon>
        <taxon>Croceibacterium</taxon>
    </lineage>
</organism>
<dbReference type="InterPro" id="IPR036584">
    <property type="entry name" value="FliS_sf"/>
</dbReference>
<protein>
    <recommendedName>
        <fullName evidence="3">Flagellin</fullName>
    </recommendedName>
</protein>
<evidence type="ECO:0000313" key="2">
    <source>
        <dbReference type="Proteomes" id="UP000030988"/>
    </source>
</evidence>
<reference evidence="1 2" key="1">
    <citation type="submission" date="2014-11" db="EMBL/GenBank/DDBJ databases">
        <title>Draft genome sequence of Kirrobacter mercurialis.</title>
        <authorList>
            <person name="Coil D.A."/>
            <person name="Eisen J.A."/>
        </authorList>
    </citation>
    <scope>NUCLEOTIDE SEQUENCE [LARGE SCALE GENOMIC DNA]</scope>
    <source>
        <strain evidence="1 2">Coronado</strain>
    </source>
</reference>
<accession>A0A0B2BXG3</accession>
<evidence type="ECO:0000313" key="1">
    <source>
        <dbReference type="EMBL" id="KHL26263.1"/>
    </source>
</evidence>
<dbReference type="OrthoDB" id="7355300at2"/>
<dbReference type="STRING" id="1572751.PK98_07250"/>